<protein>
    <submittedName>
        <fullName evidence="8">MFS transporter</fullName>
    </submittedName>
</protein>
<keyword evidence="3 6" id="KW-0812">Transmembrane</keyword>
<organism evidence="8 9">
    <name type="scientific">Nocardioides luteus</name>
    <dbReference type="NCBI Taxonomy" id="1844"/>
    <lineage>
        <taxon>Bacteria</taxon>
        <taxon>Bacillati</taxon>
        <taxon>Actinomycetota</taxon>
        <taxon>Actinomycetes</taxon>
        <taxon>Propionibacteriales</taxon>
        <taxon>Nocardioidaceae</taxon>
        <taxon>Nocardioides</taxon>
    </lineage>
</organism>
<feature type="transmembrane region" description="Helical" evidence="6">
    <location>
        <begin position="320"/>
        <end position="339"/>
    </location>
</feature>
<evidence type="ECO:0000256" key="5">
    <source>
        <dbReference type="ARBA" id="ARBA00023136"/>
    </source>
</evidence>
<dbReference type="GO" id="GO:0022857">
    <property type="term" value="F:transmembrane transporter activity"/>
    <property type="evidence" value="ECO:0007669"/>
    <property type="project" value="InterPro"/>
</dbReference>
<keyword evidence="2" id="KW-0813">Transport</keyword>
<dbReference type="SUPFAM" id="SSF103473">
    <property type="entry name" value="MFS general substrate transporter"/>
    <property type="match status" value="1"/>
</dbReference>
<feature type="transmembrane region" description="Helical" evidence="6">
    <location>
        <begin position="345"/>
        <end position="368"/>
    </location>
</feature>
<evidence type="ECO:0000256" key="6">
    <source>
        <dbReference type="SAM" id="Phobius"/>
    </source>
</evidence>
<name>A0A1J4N6Z2_9ACTN</name>
<dbReference type="Pfam" id="PF07690">
    <property type="entry name" value="MFS_1"/>
    <property type="match status" value="1"/>
</dbReference>
<accession>A0A1J4N6Z2</accession>
<evidence type="ECO:0000313" key="9">
    <source>
        <dbReference type="Proteomes" id="UP000033772"/>
    </source>
</evidence>
<dbReference type="InterPro" id="IPR005829">
    <property type="entry name" value="Sugar_transporter_CS"/>
</dbReference>
<proteinExistence type="predicted"/>
<comment type="subcellular location">
    <subcellularLocation>
        <location evidence="1">Cell membrane</location>
        <topology evidence="1">Multi-pass membrane protein</topology>
    </subcellularLocation>
</comment>
<comment type="caution">
    <text evidence="8">The sequence shown here is derived from an EMBL/GenBank/DDBJ whole genome shotgun (WGS) entry which is preliminary data.</text>
</comment>
<feature type="transmembrane region" description="Helical" evidence="6">
    <location>
        <begin position="257"/>
        <end position="274"/>
    </location>
</feature>
<feature type="transmembrane region" description="Helical" evidence="6">
    <location>
        <begin position="174"/>
        <end position="194"/>
    </location>
</feature>
<feature type="transmembrane region" description="Helical" evidence="6">
    <location>
        <begin position="410"/>
        <end position="430"/>
    </location>
</feature>
<keyword evidence="9" id="KW-1185">Reference proteome</keyword>
<feature type="transmembrane region" description="Helical" evidence="6">
    <location>
        <begin position="142"/>
        <end position="162"/>
    </location>
</feature>
<dbReference type="GO" id="GO:0005886">
    <property type="term" value="C:plasma membrane"/>
    <property type="evidence" value="ECO:0007669"/>
    <property type="project" value="UniProtKB-SubCell"/>
</dbReference>
<dbReference type="InterPro" id="IPR020846">
    <property type="entry name" value="MFS_dom"/>
</dbReference>
<feature type="transmembrane region" description="Helical" evidence="6">
    <location>
        <begin position="110"/>
        <end position="130"/>
    </location>
</feature>
<dbReference type="Proteomes" id="UP000033772">
    <property type="component" value="Unassembled WGS sequence"/>
</dbReference>
<feature type="domain" description="Major facilitator superfamily (MFS) profile" evidence="7">
    <location>
        <begin position="19"/>
        <end position="435"/>
    </location>
</feature>
<sequence>MNLRARIDASAMTPYQWMVVALCVLLNCLDGFDVMAMAFTASSLTEEFALSGSELGVLLSAGLVGMAVGSLALAPVADVIGRRPLILISVGLATAGMLLSAAAPSALLLGLARVITGLGVGGILASTNVIASEYASARWRGLAIGLYTAGYGIGATLGGVAARGMLADLGWRSVFVAGGVATAIALVLLVVLLPESVDFLLQRRPRQAVERINRILRRLGQATVTADSLGSALVSSTRRRNGNPGVLLGADLRRSTLLIWVAFLATMFGFYFVNSWTPQLLVTSGMAEADAVTAGMMLALGGTAGSVLYGLVASRLDSRLVLIGFTVLSALTMVVFITSTALLTVALIIGVGVGALINGCIAGLYTITPAVYGTEIRSTGMGWAIGIGRIGAILSPMLAGRLLDASWTPVNLYVGAAVVVAISAVALLFLRSGRAARPVPEVASA</sequence>
<evidence type="ECO:0000256" key="2">
    <source>
        <dbReference type="ARBA" id="ARBA00022448"/>
    </source>
</evidence>
<keyword evidence="5 6" id="KW-0472">Membrane</keyword>
<dbReference type="Gene3D" id="1.20.1250.20">
    <property type="entry name" value="MFS general substrate transporter like domains"/>
    <property type="match status" value="1"/>
</dbReference>
<dbReference type="PROSITE" id="PS50850">
    <property type="entry name" value="MFS"/>
    <property type="match status" value="1"/>
</dbReference>
<dbReference type="STRING" id="1844.UG56_007810"/>
<dbReference type="CDD" id="cd17365">
    <property type="entry name" value="MFS_PcaK_like"/>
    <property type="match status" value="1"/>
</dbReference>
<dbReference type="AlphaFoldDB" id="A0A1J4N6Z2"/>
<evidence type="ECO:0000256" key="4">
    <source>
        <dbReference type="ARBA" id="ARBA00022989"/>
    </source>
</evidence>
<dbReference type="PANTHER" id="PTHR23511">
    <property type="entry name" value="SYNAPTIC VESICLE GLYCOPROTEIN 2"/>
    <property type="match status" value="1"/>
</dbReference>
<feature type="transmembrane region" description="Helical" evidence="6">
    <location>
        <begin position="85"/>
        <end position="104"/>
    </location>
</feature>
<feature type="transmembrane region" description="Helical" evidence="6">
    <location>
        <begin position="55"/>
        <end position="73"/>
    </location>
</feature>
<dbReference type="PROSITE" id="PS00216">
    <property type="entry name" value="SUGAR_TRANSPORT_1"/>
    <property type="match status" value="1"/>
</dbReference>
<dbReference type="EMBL" id="JZDQ02000009">
    <property type="protein sequence ID" value="OIJ27282.1"/>
    <property type="molecule type" value="Genomic_DNA"/>
</dbReference>
<evidence type="ECO:0000313" key="8">
    <source>
        <dbReference type="EMBL" id="OIJ27282.1"/>
    </source>
</evidence>
<evidence type="ECO:0000259" key="7">
    <source>
        <dbReference type="PROSITE" id="PS50850"/>
    </source>
</evidence>
<evidence type="ECO:0000256" key="1">
    <source>
        <dbReference type="ARBA" id="ARBA00004651"/>
    </source>
</evidence>
<dbReference type="OrthoDB" id="9814303at2"/>
<dbReference type="InterPro" id="IPR036259">
    <property type="entry name" value="MFS_trans_sf"/>
</dbReference>
<evidence type="ECO:0000256" key="3">
    <source>
        <dbReference type="ARBA" id="ARBA00022692"/>
    </source>
</evidence>
<feature type="transmembrane region" description="Helical" evidence="6">
    <location>
        <begin position="380"/>
        <end position="398"/>
    </location>
</feature>
<keyword evidence="4 6" id="KW-1133">Transmembrane helix</keyword>
<dbReference type="InterPro" id="IPR011701">
    <property type="entry name" value="MFS"/>
</dbReference>
<dbReference type="PANTHER" id="PTHR23511:SF34">
    <property type="entry name" value="SYNAPTIC VESICLE GLYCOPROTEIN 2"/>
    <property type="match status" value="1"/>
</dbReference>
<dbReference type="PROSITE" id="PS00217">
    <property type="entry name" value="SUGAR_TRANSPORT_2"/>
    <property type="match status" value="1"/>
</dbReference>
<gene>
    <name evidence="8" type="ORF">UG56_007810</name>
</gene>
<reference evidence="8" key="1">
    <citation type="submission" date="2016-10" db="EMBL/GenBank/DDBJ databases">
        <title>Draft Genome Sequence of Nocardioides luteus Strain BAFB, an Alkane-Degrading Bacterium Isolated from JP-7 Polluted Soil.</title>
        <authorList>
            <person name="Brown L."/>
            <person name="Ruiz O.N."/>
            <person name="Gunasekera T."/>
        </authorList>
    </citation>
    <scope>NUCLEOTIDE SEQUENCE [LARGE SCALE GENOMIC DNA]</scope>
    <source>
        <strain evidence="8">BAFB</strain>
    </source>
</reference>
<dbReference type="RefSeq" id="WP_045550292.1">
    <property type="nucleotide sequence ID" value="NZ_JZDQ02000009.1"/>
</dbReference>
<feature type="transmembrane region" description="Helical" evidence="6">
    <location>
        <begin position="294"/>
        <end position="313"/>
    </location>
</feature>